<dbReference type="PANTHER" id="PTHR33674">
    <property type="entry name" value="METHIONINE-S-OXIDE REDUCTASE"/>
    <property type="match status" value="1"/>
</dbReference>
<sequence>MSQREVLYSCGQCGYPLKLCSSDRAILGVGAAYLKENKKGKICFLNFDESRFRLQDEMKCGLYYHSKTTWKLHRVRTKLYCGQCEAFIGYVSGDGVHSSDERREFDFRDNSDHKGQKRFWVNIRALQPDQETESIPSKLDPDADPSYGRIRLCHGRSDCDVMIDLRDGRRSLVEAYTGQWCKSYGSLDSEQVLQAEAAHMVLTRGESVWGGSILGALAHIDPDARFAPRRLSALSLLPWKIV</sequence>
<accession>A0ABD3GRK1</accession>
<name>A0ABD3GRK1_9MARC</name>
<evidence type="ECO:0000313" key="2">
    <source>
        <dbReference type="Proteomes" id="UP001633002"/>
    </source>
</evidence>
<dbReference type="InterPro" id="IPR045282">
    <property type="entry name" value="At4g08330-like"/>
</dbReference>
<dbReference type="EMBL" id="JBJQOH010000007">
    <property type="protein sequence ID" value="KAL3681872.1"/>
    <property type="molecule type" value="Genomic_DNA"/>
</dbReference>
<dbReference type="PANTHER" id="PTHR33674:SF3">
    <property type="entry name" value="YIPPEE DOMAIN-CONTAINING PROTEIN"/>
    <property type="match status" value="1"/>
</dbReference>
<organism evidence="1 2">
    <name type="scientific">Riccia sorocarpa</name>
    <dbReference type="NCBI Taxonomy" id="122646"/>
    <lineage>
        <taxon>Eukaryota</taxon>
        <taxon>Viridiplantae</taxon>
        <taxon>Streptophyta</taxon>
        <taxon>Embryophyta</taxon>
        <taxon>Marchantiophyta</taxon>
        <taxon>Marchantiopsida</taxon>
        <taxon>Marchantiidae</taxon>
        <taxon>Marchantiales</taxon>
        <taxon>Ricciaceae</taxon>
        <taxon>Riccia</taxon>
    </lineage>
</organism>
<dbReference type="Pfam" id="PF24046">
    <property type="entry name" value="At4g08330"/>
    <property type="match status" value="1"/>
</dbReference>
<dbReference type="AlphaFoldDB" id="A0ABD3GRK1"/>
<comment type="caution">
    <text evidence="1">The sequence shown here is derived from an EMBL/GenBank/DDBJ whole genome shotgun (WGS) entry which is preliminary data.</text>
</comment>
<protein>
    <submittedName>
        <fullName evidence="1">Uncharacterized protein</fullName>
    </submittedName>
</protein>
<evidence type="ECO:0000313" key="1">
    <source>
        <dbReference type="EMBL" id="KAL3681872.1"/>
    </source>
</evidence>
<proteinExistence type="predicted"/>
<reference evidence="1 2" key="1">
    <citation type="submission" date="2024-09" db="EMBL/GenBank/DDBJ databases">
        <title>Chromosome-scale assembly of Riccia sorocarpa.</title>
        <authorList>
            <person name="Paukszto L."/>
        </authorList>
    </citation>
    <scope>NUCLEOTIDE SEQUENCE [LARGE SCALE GENOMIC DNA]</scope>
    <source>
        <strain evidence="1">LP-2024</strain>
        <tissue evidence="1">Aerial parts of the thallus</tissue>
    </source>
</reference>
<dbReference type="Proteomes" id="UP001633002">
    <property type="component" value="Unassembled WGS sequence"/>
</dbReference>
<gene>
    <name evidence="1" type="ORF">R1sor_024828</name>
</gene>
<keyword evidence="2" id="KW-1185">Reference proteome</keyword>